<dbReference type="InterPro" id="IPR012910">
    <property type="entry name" value="Plug_dom"/>
</dbReference>
<dbReference type="Gene3D" id="2.170.130.10">
    <property type="entry name" value="TonB-dependent receptor, plug domain"/>
    <property type="match status" value="1"/>
</dbReference>
<dbReference type="SUPFAM" id="SSF56935">
    <property type="entry name" value="Porins"/>
    <property type="match status" value="1"/>
</dbReference>
<keyword evidence="2" id="KW-0675">Receptor</keyword>
<sequence>MNNKLLFCVVYLLFGIFCYAQKQEKQHYTLSIQVFDTSSTAIAYGSVNITDLNLQVPLDAKGRMVIKLPKAEYNLEISALGYELKTRKVLVNGFTNEKFYLKAQSVELPEFIIMAKYQNKSSDKAVITQSALSYIQPTSITDALVLLPGSVYNSASMNKFSTVSLRQSGSDKNTSLGVSIVSQGVSMNNDGMRNQLYGLTGSSVMANSKERNLVFNSGMDMRMISTDHLESITVEKGISSAKQGNLSSAQISLNAKQGKTPLQIRAKVDPNIQLLYMGKGIGLGHKLGVLHAGVDILSAKPDVRETLMKFTRITSQLNHNLKVNLLGESVSLNTKFNHTSGIDNHKSDQSTILNQERYKVTYHKYDITFKASSLIGKSWADKIELIAHMDYTKDLLDRRLMVYTDTGVNMSNSTESGVHQGFYLPSKYMTSYKMDNKPLNIFGQLNASKFLSFGENVSQNIIYGLEYNSAKNYGKGAIIDPNLPPFPMDNTFIRPRENSSIPALIHTAYYLESDLSWYLNNIDSKIKLVTGVRASQLFNLPENYLLNKKLLFEPRLSLSFQTDYSSDLSSSIRFGFGQQNKFPTLDYLYPDRIYKDVEVLNWYANDPKDRLLLTHTFISDVDNANLKASKTSKYELAMNWYYKGYGLSLTAFKEENSNGFDYHNTYRPINYQRFVKKDVPIASKPTLEDFYPVDQHNFIELPRVENSKKVVKKGIEYRITFPEIESINTSVEINGAYYRTLYSSNKGKMYFPKTLISNDFYKYVGLYDNASGIIQSRFNTNVWVNTRIPKLKMIFTTFFQSIWYSSSRRSSNESFIPSSYIDQYANQTFIDYSKAVIDNPELAALDLREESANFSKNKTGPDFMINLKGTKEFDSFGSVSFFVNNIINLNTKSKNNYNLNQRKWSSAYFGFEVTLKLDK</sequence>
<dbReference type="Proteomes" id="UP000488936">
    <property type="component" value="Unassembled WGS sequence"/>
</dbReference>
<dbReference type="InterPro" id="IPR008969">
    <property type="entry name" value="CarboxyPept-like_regulatory"/>
</dbReference>
<dbReference type="EMBL" id="WMJY01000028">
    <property type="protein sequence ID" value="MTH30505.1"/>
    <property type="molecule type" value="Genomic_DNA"/>
</dbReference>
<dbReference type="OrthoDB" id="1151166at2"/>
<gene>
    <name evidence="2" type="ORF">GJV77_11410</name>
</gene>
<dbReference type="AlphaFoldDB" id="A0A7K1GNN9"/>
<feature type="domain" description="TonB-dependent receptor plug" evidence="1">
    <location>
        <begin position="124"/>
        <end position="245"/>
    </location>
</feature>
<keyword evidence="3" id="KW-1185">Reference proteome</keyword>
<organism evidence="2 3">
    <name type="scientific">Myroides pelagicus</name>
    <dbReference type="NCBI Taxonomy" id="270914"/>
    <lineage>
        <taxon>Bacteria</taxon>
        <taxon>Pseudomonadati</taxon>
        <taxon>Bacteroidota</taxon>
        <taxon>Flavobacteriia</taxon>
        <taxon>Flavobacteriales</taxon>
        <taxon>Flavobacteriaceae</taxon>
        <taxon>Myroides</taxon>
    </lineage>
</organism>
<protein>
    <submittedName>
        <fullName evidence="2">TonB-dependent receptor plug domain-containing protein</fullName>
    </submittedName>
</protein>
<reference evidence="2 3" key="1">
    <citation type="journal article" date="2006" name="Int. J. Syst. Evol. Microbiol.">
        <title>Myroides pelagicus sp. nov., isolated from seawater in Thailand.</title>
        <authorList>
            <person name="Yoon J."/>
            <person name="Maneerat S."/>
            <person name="Kawai F."/>
            <person name="Yokota A."/>
        </authorList>
    </citation>
    <scope>NUCLEOTIDE SEQUENCE [LARGE SCALE GENOMIC DNA]</scope>
    <source>
        <strain evidence="2 3">SM1T</strain>
    </source>
</reference>
<comment type="caution">
    <text evidence="2">The sequence shown here is derived from an EMBL/GenBank/DDBJ whole genome shotgun (WGS) entry which is preliminary data.</text>
</comment>
<evidence type="ECO:0000313" key="2">
    <source>
        <dbReference type="EMBL" id="MTH30505.1"/>
    </source>
</evidence>
<accession>A0A7K1GNN9</accession>
<proteinExistence type="predicted"/>
<dbReference type="Pfam" id="PF07715">
    <property type="entry name" value="Plug"/>
    <property type="match status" value="1"/>
</dbReference>
<name>A0A7K1GNN9_9FLAO</name>
<dbReference type="SUPFAM" id="SSF49464">
    <property type="entry name" value="Carboxypeptidase regulatory domain-like"/>
    <property type="match status" value="1"/>
</dbReference>
<evidence type="ECO:0000313" key="3">
    <source>
        <dbReference type="Proteomes" id="UP000488936"/>
    </source>
</evidence>
<dbReference type="InterPro" id="IPR037066">
    <property type="entry name" value="Plug_dom_sf"/>
</dbReference>
<dbReference type="RefSeq" id="WP_155036489.1">
    <property type="nucleotide sequence ID" value="NZ_JBHTIG010000062.1"/>
</dbReference>
<evidence type="ECO:0000259" key="1">
    <source>
        <dbReference type="Pfam" id="PF07715"/>
    </source>
</evidence>